<keyword evidence="3" id="KW-1185">Reference proteome</keyword>
<sequence length="413" mass="48342">MNRLLLIYSICLLYVYSSFVHGYDLTLDGLQTTIQELSFKEYIHTAYDSALLYRDYLRNKVEEVTINELEKTNGSRLPILCSTDDYFYYLVRYLPSPMKTYVLDRYDERYPSQHRYSTSEERNEQFYLTIKGLPPTIKDKAVVAKDELQSYLSAAPDTGLYDMIDEYSFKWDHYIDSDIKTHLTATRKDLVDKLTTHRKMLQEYIDQGNVVVELFGNPEPVDQDKHQHHPYETTHHLWMGESERLSLLMNDQQKAYKQWHQTVELGFLDAVTTLGPLRRLAEEMFDDAMNKTLEALTTLQTTQVEGLAGWINLSMDSVDKLDRHLASLPLTTTPAAVDQMKREIDNVFARCTQFLDQIKVAADSQKTISSIGKIWSNARKELTYSRWQWKYWVNLWNEEGLNVILRLFSPTNQ</sequence>
<reference evidence="2" key="1">
    <citation type="submission" date="2016-04" db="EMBL/GenBank/DDBJ databases">
        <authorList>
            <person name="Evans L.H."/>
            <person name="Alamgir A."/>
            <person name="Owens N."/>
            <person name="Weber N.D."/>
            <person name="Virtaneva K."/>
            <person name="Barbian K."/>
            <person name="Babar A."/>
            <person name="Rosenke K."/>
        </authorList>
    </citation>
    <scope>NUCLEOTIDE SEQUENCE [LARGE SCALE GENOMIC DNA]</scope>
    <source>
        <strain evidence="2">CBS 101.48</strain>
    </source>
</reference>
<accession>A0A168SLC9</accession>
<dbReference type="Proteomes" id="UP000078561">
    <property type="component" value="Unassembled WGS sequence"/>
</dbReference>
<dbReference type="InParanoid" id="A0A168SLC9"/>
<dbReference type="AlphaFoldDB" id="A0A168SLC9"/>
<organism evidence="2">
    <name type="scientific">Absidia glauca</name>
    <name type="common">Pin mould</name>
    <dbReference type="NCBI Taxonomy" id="4829"/>
    <lineage>
        <taxon>Eukaryota</taxon>
        <taxon>Fungi</taxon>
        <taxon>Fungi incertae sedis</taxon>
        <taxon>Mucoromycota</taxon>
        <taxon>Mucoromycotina</taxon>
        <taxon>Mucoromycetes</taxon>
        <taxon>Mucorales</taxon>
        <taxon>Cunninghamellaceae</taxon>
        <taxon>Absidia</taxon>
    </lineage>
</organism>
<keyword evidence="1" id="KW-0732">Signal</keyword>
<evidence type="ECO:0000313" key="3">
    <source>
        <dbReference type="Proteomes" id="UP000078561"/>
    </source>
</evidence>
<evidence type="ECO:0000313" key="2">
    <source>
        <dbReference type="EMBL" id="SAM08592.1"/>
    </source>
</evidence>
<gene>
    <name evidence="2" type="primary">ABSGL_14255.1 scaffold 14385</name>
</gene>
<proteinExistence type="predicted"/>
<name>A0A168SLC9_ABSGL</name>
<evidence type="ECO:0000256" key="1">
    <source>
        <dbReference type="SAM" id="SignalP"/>
    </source>
</evidence>
<feature type="chain" id="PRO_5007900317" evidence="1">
    <location>
        <begin position="23"/>
        <end position="413"/>
    </location>
</feature>
<protein>
    <submittedName>
        <fullName evidence="2">Uncharacterized protein</fullName>
    </submittedName>
</protein>
<dbReference type="EMBL" id="LT554895">
    <property type="protein sequence ID" value="SAM08592.1"/>
    <property type="molecule type" value="Genomic_DNA"/>
</dbReference>
<feature type="signal peptide" evidence="1">
    <location>
        <begin position="1"/>
        <end position="22"/>
    </location>
</feature>
<dbReference type="OrthoDB" id="2276493at2759"/>